<proteinExistence type="predicted"/>
<keyword evidence="2" id="KW-1185">Reference proteome</keyword>
<gene>
    <name evidence="1" type="ORF">A5CBH24_26230</name>
</gene>
<organism evidence="1 2">
    <name type="scientific">Alistipes communis</name>
    <dbReference type="NCBI Taxonomy" id="2585118"/>
    <lineage>
        <taxon>Bacteria</taxon>
        <taxon>Pseudomonadati</taxon>
        <taxon>Bacteroidota</taxon>
        <taxon>Bacteroidia</taxon>
        <taxon>Bacteroidales</taxon>
        <taxon>Rikenellaceae</taxon>
        <taxon>Alistipes</taxon>
    </lineage>
</organism>
<dbReference type="AlphaFoldDB" id="A0A4Y1WWD8"/>
<dbReference type="Proteomes" id="UP000318946">
    <property type="component" value="Chromosome"/>
</dbReference>
<reference evidence="2" key="1">
    <citation type="submission" date="2019-06" db="EMBL/GenBank/DDBJ databases">
        <title>Alistipes onderdonkii subsp. vulgaris subsp. nov., Alistipes dispar sp. nov. and Alistipes communis sp. nov., isolated from human faeces, and creation of Alistipes onderdonkii subsp. onderdonkii subsp. nov.</title>
        <authorList>
            <person name="Sakamoto M."/>
            <person name="Ikeyama N."/>
            <person name="Ogata Y."/>
            <person name="Suda W."/>
            <person name="Iino T."/>
            <person name="Hattori M."/>
            <person name="Ohkuma M."/>
        </authorList>
    </citation>
    <scope>NUCLEOTIDE SEQUENCE [LARGE SCALE GENOMIC DNA]</scope>
    <source>
        <strain evidence="2">5CBH24</strain>
    </source>
</reference>
<name>A0A4Y1WWD8_9BACT</name>
<dbReference type="KEGG" id="acou:A5CBH24_26230"/>
<evidence type="ECO:0008006" key="3">
    <source>
        <dbReference type="Google" id="ProtNLM"/>
    </source>
</evidence>
<dbReference type="RefSeq" id="WP_141413479.1">
    <property type="nucleotide sequence ID" value="NZ_AP019735.1"/>
</dbReference>
<accession>A0A4Y1WWD8</accession>
<dbReference type="GeneID" id="78343332"/>
<sequence length="212" mass="23420">MRFDPPLRLRSKHPAKVIRRMNDRQRNRLPRHLFYGSAGAGFVVSDLYTIDGAPYDGSTAGIAYNAGYDYCFARGFTLGLRYACFRMKAELSIPHPIAPISSVLRCNIGTHYAAPEAGYSFRVGNKFMFSALAGIGYVNYFERMEGTRFSLDGFGTHGIVRATLLLSKRLDIGAEVGGYSSYFTSSALETADFDGHAGIKYVSIAMGLHLHF</sequence>
<dbReference type="InterPro" id="IPR011250">
    <property type="entry name" value="OMP/PagP_B-barrel"/>
</dbReference>
<protein>
    <recommendedName>
        <fullName evidence="3">Outer membrane protein beta-barrel domain-containing protein</fullName>
    </recommendedName>
</protein>
<dbReference type="EMBL" id="AP019735">
    <property type="protein sequence ID" value="BBL05310.1"/>
    <property type="molecule type" value="Genomic_DNA"/>
</dbReference>
<evidence type="ECO:0000313" key="1">
    <source>
        <dbReference type="EMBL" id="BBL05310.1"/>
    </source>
</evidence>
<dbReference type="SUPFAM" id="SSF56925">
    <property type="entry name" value="OMPA-like"/>
    <property type="match status" value="1"/>
</dbReference>
<evidence type="ECO:0000313" key="2">
    <source>
        <dbReference type="Proteomes" id="UP000318946"/>
    </source>
</evidence>